<proteinExistence type="predicted"/>
<gene>
    <name evidence="1" type="ORF">D0Y65_003062</name>
</gene>
<dbReference type="Proteomes" id="UP000289340">
    <property type="component" value="Chromosome 2"/>
</dbReference>
<reference evidence="1 2" key="1">
    <citation type="submission" date="2018-09" db="EMBL/GenBank/DDBJ databases">
        <title>A high-quality reference genome of wild soybean provides a powerful tool to mine soybean genomes.</title>
        <authorList>
            <person name="Xie M."/>
            <person name="Chung C.Y.L."/>
            <person name="Li M.-W."/>
            <person name="Wong F.-L."/>
            <person name="Chan T.-F."/>
            <person name="Lam H.-M."/>
        </authorList>
    </citation>
    <scope>NUCLEOTIDE SEQUENCE [LARGE SCALE GENOMIC DNA]</scope>
    <source>
        <strain evidence="2">cv. W05</strain>
        <tissue evidence="1">Hypocotyl of etiolated seedlings</tissue>
    </source>
</reference>
<dbReference type="AlphaFoldDB" id="A0A445LK61"/>
<sequence length="53" mass="6155">MHSHSCQLIFTSSVRRRTLPVAMTHISSTRCSTFPRHRFQIPFALKTILPFVL</sequence>
<accession>A0A445LK61</accession>
<dbReference type="EMBL" id="QZWG01000002">
    <property type="protein sequence ID" value="RZC23565.1"/>
    <property type="molecule type" value="Genomic_DNA"/>
</dbReference>
<evidence type="ECO:0000313" key="1">
    <source>
        <dbReference type="EMBL" id="RZC23565.1"/>
    </source>
</evidence>
<protein>
    <submittedName>
        <fullName evidence="1">Uncharacterized protein</fullName>
    </submittedName>
</protein>
<feature type="non-terminal residue" evidence="1">
    <location>
        <position position="53"/>
    </location>
</feature>
<keyword evidence="2" id="KW-1185">Reference proteome</keyword>
<organism evidence="1 2">
    <name type="scientific">Glycine soja</name>
    <name type="common">Wild soybean</name>
    <dbReference type="NCBI Taxonomy" id="3848"/>
    <lineage>
        <taxon>Eukaryota</taxon>
        <taxon>Viridiplantae</taxon>
        <taxon>Streptophyta</taxon>
        <taxon>Embryophyta</taxon>
        <taxon>Tracheophyta</taxon>
        <taxon>Spermatophyta</taxon>
        <taxon>Magnoliopsida</taxon>
        <taxon>eudicotyledons</taxon>
        <taxon>Gunneridae</taxon>
        <taxon>Pentapetalae</taxon>
        <taxon>rosids</taxon>
        <taxon>fabids</taxon>
        <taxon>Fabales</taxon>
        <taxon>Fabaceae</taxon>
        <taxon>Papilionoideae</taxon>
        <taxon>50 kb inversion clade</taxon>
        <taxon>NPAAA clade</taxon>
        <taxon>indigoferoid/millettioid clade</taxon>
        <taxon>Phaseoleae</taxon>
        <taxon>Glycine</taxon>
        <taxon>Glycine subgen. Soja</taxon>
    </lineage>
</organism>
<name>A0A445LK61_GLYSO</name>
<evidence type="ECO:0000313" key="2">
    <source>
        <dbReference type="Proteomes" id="UP000289340"/>
    </source>
</evidence>
<comment type="caution">
    <text evidence="1">The sequence shown here is derived from an EMBL/GenBank/DDBJ whole genome shotgun (WGS) entry which is preliminary data.</text>
</comment>